<dbReference type="Pfam" id="PF14765">
    <property type="entry name" value="PS-DH"/>
    <property type="match status" value="1"/>
</dbReference>
<sequence>MGSAADYGNEYGPNEPIAIVGTGCRFAGEANTPSKLWDLLQNPPDLVSKIPADRFSAEGFHNTNNAYHGNSNVRHSYFLSENVRAFDAQFFGIKPVEANAIDPQQRLLLEVVYEALERGGHPLGQLRGSDTAVYVGVMCGDYEALLLRDTDSMPTYHATGIARSILSNRISYFFDWHGPSMSIDTACSSSLIALHQAVQVLRSGTSRVAVAAGTNLILGMENYIGESKLKMLSPNGRSRMWDADADGYARGEGVAAVVLKRLSDALRDGDVIEAIVRETGTNQDGRTRGITMPSASAQTSLIRQVYRAAGLDPAARPEDRPHFFEAHGTGTPAGDPIEAEAIRDAFFPDAESDDSSVLPVGSIKTVMGHTEGTAGLAAVIKASLAVQHGVIPPNLLFNKLNPKIDEFYKHLHVPTSAQEWPQLQPGQPRRISVNSFGFGGANAHAIIESYILPDTSAEVANGVTERAQQSPVVPFVFSANSQQALRSLVGKFAAFLDDNKTTVDLSDLSWALQTRRSRLPVGVAFSAANVEDLAEQLRRASGNEKANIGSFLSSSSSSSTAAAGKSRILGIFTGQGAQWAGMGRELLERSSFARSRLEYLDTQLQNLPIEDRPNWSLISKIVEKQDIGEASLSQPLCTAVQILLVDLIQAAGVKFHAVVGHSSGEIAAAYAAGTITAEDACRIAYYRGLHAAKACGPEDKTGRMMAVATTRDDAQELCDLPHFRGRLCVAANNGPQSVTMSGDADAVLEAKVVFEDENKGAKVLVVDKAYHSHHMLASAKAYEKDLATLSPKFDLSGGGTDLSNKTRWFSSVYNKDVVEIPDKMDDRYWNANMVGAVLFADALETAWREAGPFDAIIEVGPHPALKRPALDTIKAVAASLPTSSSASGPPPYTGLLSRGHDDVFVFSQGLGSFFAAYEDILLGINRADTTRKAPTLDLPSYPWDHEREYWHESRASRGFRTRETPTHVLLGNLLADGLQEKQLQWRNLLSVREVPWLDGHKLQGQTVFPAAGYCSMALEAGQVLLRLGHGDRTARTMELTDVTIHNALVFQDDDTAVETMFIISDICTTPTGTKEGDGLDGVIEASWILHSSNNTINESALLTPPPMAIKASGKLRIVLGEPSESIMPARGPAEPLMNDVDHDRFYTSLADVGYGYTGRFKTLDNLSRKAGYASGTISHDADSCRDGLVVHPSSLDTAIQAVILAFSYPYDGELSAIHVPTKIRSLRINPELCKKYFSTVPAEGDNVLLPFDAVLGTEEASGLHGDVDVFTPESSSTIFQLEGVECVLFAPATPADDRLIFSSTSWGPLEPDCAVISTDMRATAEQHSLALDLERVCLYYMQQWERQVPADSPVRQPGHDQHGLFRYSAHIREAVASGRHAYARREWLNDGPEVLEAIQKRYSESCLDLRVINVVGSKIPDVVAGNTTILEHLFQDDLLTQYYADAMVFPPYTTYLARAMAQLSHRYPAMDILEVGAGTGHATRKILGEVGSAFGSYTFTDLSAGFLDKAQAKFAESPATSGVVDKMAFRVLDIEKDITSQGYTRHTFDVIVASLVLHATPDLEQTLRNVRALLKPGGYLMLLELTDNAQMRGGFIFGSLPGWWVGENDGRVLSPCIEVDRWDTALRNTGFGGAESVAHNAEDRLPFPAAVIVAQALDDRVKLLREPLDELPLLGAGNGKADQERIGEELLIVGGSTMATSRVIPRIRRHLDSYYESVEVKKTFAEVLDVSPTTTILNLSDLDKPIFEDLTAEAWSGLKAACENARTVLWLTAGAGSGLNPSANMSLGFGRSVLWEVPGLQLQFIDIEQEEKKQSLGLDAVEIANALLRFSLASEWEAKGQLGAMTWSNELELHRVHGDRSDNNSGPLAVYTIPRVKADPAQNNRFNSSQRRITEPVDRKTQAVQVTHEGTDTDRGSWAVDKLASVEDLTRAANGQNLLLIEVQVSSLAALAVSSGALHVVLGKDNVTGAAIVGLSDKPASHALVHRSHSVTLPATPADPAAFLSDICHGLLASAVLEQIASGDVVLVHEPPVELARHISSQAAALGAKVYFTTTSGRAISPEWLPCPANMPLRQLRRILPFKVAAFADLSPLVSSSTIAKQIGQTIALHLPHECQKLVIESLVQSRARLPRAAGDSVIHAHLSRLVDQAGHIAGNGQVEASLLPITSLAGPTLDTIVRPVDYGPLFRADRSYWLVGLTGDLGLSLVEWMRVVDTIRADLPPLSGVAQGAMVLRDTLIRDMDIDTMHSVLRPKVLGSINLQQVLSPGNQPDNLDFFIFFSSMTQVVGNIGQSNYTAANAFMASLAQQRRKAGLAASVINIGAIMGLGYIAREQSQAGQDNLIKGGYQFLSAHAFHHIFGEAVLSGKPGQSEGQEVEISSGLRHVSSTDSRQPVWFPNPRFSHHIIHDGDDDGGKDAAKAGGQGVSVTASLAGATTSEEVLEIVQGGFLAKLENLLKSELASGGNALSLRTDEIGVDSLVAVEIRTWFLKTLQVNVPVLKILGGASIGDILDHAVAQLPKDLTPNIGAAGAPDLKGTAAPQPVAVNGEQISRLQDQTAPATSFDSSAGSTVTPDVSSSPSTPPNGTAIEENQAPPEPTDEILRNGPLSHSQSMFWFVHKFAQDPSTLNHTGLFRLSGRIRVAKLRAAVERVAQHHEALRTMFSDEVHNVCNDDNDLDDISPSRLHPTQSILAKGKFNLETRSIRSSDDAYDAFAELTAHVFDLEHGESMRLMLLSVTADEHYLLIGCHHISVDGWTNNVLMRDIEGAYKDHDLPKTLQYLDYTLRQQEENLNGTWAKDLKFWKQVLAPDAIPDPLPVLPLPGSQSRSVLIKYDFHRIKASLSQQVVDRLTQASRSARATPFQFFLATFRCMIARMAGVQDFAVGVGDANRRSPDTRNAIGAYINIWPLVFSKPAAETFSSMLQDTRDKIMDALTHSSVPFGAVLDSLHLPRSEYHSPIFQTFVDYREGTEQVSQLFGTKMELLEFEGGRTAYDINIDVCNYVGAEDAGAGVELMVQSSIYSADDAKLLLDSYVRLLEAFSEDVNMPVSKAQLHAPGDVQTALRLGQGPSIASAWPETLIHRVVEVAEQHGDKPSVKDGHGNTMTYTELLNRMHIIADALHILGAKPGASIAVLQDRTCDWIASLLAVMHVGGTYLPLDPDTPTARLASIVGDCKPIIIIVDAVTVDAAFGLQNIEYLSASVLDMSQLPTSPAATESSHRNILAAASAPGAILYTSGSTGTPKGIVLLHSNLRNEVEFSALTYNLDTVHGERVLQQSAPGFDMSLTQIFGALAFGGFLYICPASLRADAKSITQIMAQEQITMTGGTPSEYLSWIEAGGAALRSAPWKVAVSGGEAIRETLLKGFESLASEELRLYNAYGPTEVTCSATRQLIDYRQLLSQGAEGIASITAGVAAPNAYVYIVDADGAPVPANVSGEIVVGGAGIANGYLGRPEETAARFVNDEGKSVHKTGDIGRLTAAGELVVQGRIKGDTQVKLRGIRIDLHEVEQALLRGLGAQGIVDVIVTLRKSESSTSSFARDLLVAHALFSSDPPPSSSELQAIVGALPLPAQMKPSITVAVPELPRGSTGKVDRKAVAKLPWTVPQSATTGTDEDRPILPAEKTLRAIWAQVISPDVLGDVSRVKSETDFFHVGGNSLMLVELQREIQSAFDTSVKLVSLFECSTLGRMAQLVSPSIGSNQVDSMDWDAETEPLDLTQAITSSSPVSSPPRVVVLTGATGHLGRELLKQLVLDASIETIHCIAVRAQSAGSIDHLKSLDSGGKIQVHPGDLSSPALGLAPETANAIFSSADVVIHNGANVSHLKHYQTLKAENVGSTAQLVALAQARSIPVHFVSTAGVALFTGQETFHEVSCRQYPPSSEAEGYTASKWASEVLLEKAHQRFGLPVAIHRPSNIARDDVPDLDLFQNLIKYCRMTKAVPDAAGTSMSGFLNLVAVDECASGILSEALRGGNGTDSHVRYPHQIGAVNLSFEKLAEHIAARDVSIGPVATVPLNDWVAMAEEQGMHATVASYFRRAAHGGTIKYPLLVRS</sequence>
<dbReference type="SUPFAM" id="SSF52777">
    <property type="entry name" value="CoA-dependent acyltransferases"/>
    <property type="match status" value="2"/>
</dbReference>
<dbReference type="Pfam" id="PF00501">
    <property type="entry name" value="AMP-binding"/>
    <property type="match status" value="1"/>
</dbReference>
<evidence type="ECO:0000256" key="3">
    <source>
        <dbReference type="ARBA" id="ARBA00022598"/>
    </source>
</evidence>
<evidence type="ECO:0000256" key="4">
    <source>
        <dbReference type="ARBA" id="ARBA00022603"/>
    </source>
</evidence>
<feature type="domain" description="Ketosynthase family 3 (KS3)" evidence="12">
    <location>
        <begin position="14"/>
        <end position="449"/>
    </location>
</feature>
<dbReference type="InterPro" id="IPR000873">
    <property type="entry name" value="AMP-dep_synth/lig_dom"/>
</dbReference>
<keyword evidence="5" id="KW-0808">Transferase</keyword>
<dbReference type="Gene3D" id="3.40.50.150">
    <property type="entry name" value="Vaccinia Virus protein VP39"/>
    <property type="match status" value="1"/>
</dbReference>
<dbReference type="InterPro" id="IPR018201">
    <property type="entry name" value="Ketoacyl_synth_AS"/>
</dbReference>
<feature type="compositionally biased region" description="Low complexity" evidence="10">
    <location>
        <begin position="2568"/>
        <end position="2578"/>
    </location>
</feature>
<feature type="region of interest" description="C-terminal hotdog fold" evidence="9">
    <location>
        <begin position="1137"/>
        <end position="1295"/>
    </location>
</feature>
<keyword evidence="7" id="KW-0560">Oxidoreductase</keyword>
<dbReference type="GO" id="GO:0004312">
    <property type="term" value="F:fatty acid synthase activity"/>
    <property type="evidence" value="ECO:0007669"/>
    <property type="project" value="TreeGrafter"/>
</dbReference>
<dbReference type="InterPro" id="IPR042104">
    <property type="entry name" value="PKS_dehydratase_sf"/>
</dbReference>
<dbReference type="Gene3D" id="3.40.366.10">
    <property type="entry name" value="Malonyl-Coenzyme A Acyl Carrier Protein, domain 2"/>
    <property type="match status" value="1"/>
</dbReference>
<dbReference type="InterPro" id="IPR016036">
    <property type="entry name" value="Malonyl_transacylase_ACP-bd"/>
</dbReference>
<keyword evidence="2" id="KW-0597">Phosphoprotein</keyword>
<dbReference type="PANTHER" id="PTHR43775">
    <property type="entry name" value="FATTY ACID SYNTHASE"/>
    <property type="match status" value="1"/>
</dbReference>
<feature type="active site" description="Proton donor; for dehydratase activity" evidence="9">
    <location>
        <position position="1196"/>
    </location>
</feature>
<feature type="region of interest" description="N-terminal hotdog fold" evidence="9">
    <location>
        <begin position="967"/>
        <end position="1102"/>
    </location>
</feature>
<reference evidence="15" key="1">
    <citation type="submission" date="2016-02" db="EMBL/GenBank/DDBJ databases">
        <title>Draft genome sequence of Microdochium bolleyi, a fungal endophyte of beachgrass.</title>
        <authorList>
            <consortium name="DOE Joint Genome Institute"/>
            <person name="David A.S."/>
            <person name="May G."/>
            <person name="Haridas S."/>
            <person name="Lim J."/>
            <person name="Wang M."/>
            <person name="Labutti K."/>
            <person name="Lipzen A."/>
            <person name="Barry K."/>
            <person name="Grigoriev I.V."/>
        </authorList>
    </citation>
    <scope>NUCLEOTIDE SEQUENCE [LARGE SCALE GENOMIC DNA]</scope>
    <source>
        <strain evidence="15">J235TASD1</strain>
    </source>
</reference>
<organism evidence="14 15">
    <name type="scientific">Microdochium bolleyi</name>
    <dbReference type="NCBI Taxonomy" id="196109"/>
    <lineage>
        <taxon>Eukaryota</taxon>
        <taxon>Fungi</taxon>
        <taxon>Dikarya</taxon>
        <taxon>Ascomycota</taxon>
        <taxon>Pezizomycotina</taxon>
        <taxon>Sordariomycetes</taxon>
        <taxon>Xylariomycetidae</taxon>
        <taxon>Xylariales</taxon>
        <taxon>Microdochiaceae</taxon>
        <taxon>Microdochium</taxon>
    </lineage>
</organism>
<dbReference type="InterPro" id="IPR049900">
    <property type="entry name" value="PKS_mFAS_DH"/>
</dbReference>
<dbReference type="SUPFAM" id="SSF53335">
    <property type="entry name" value="S-adenosyl-L-methionine-dependent methyltransferases"/>
    <property type="match status" value="1"/>
</dbReference>
<dbReference type="Pfam" id="PF21089">
    <property type="entry name" value="PKS_DH_N"/>
    <property type="match status" value="1"/>
</dbReference>
<dbReference type="PROSITE" id="PS52019">
    <property type="entry name" value="PKS_MFAS_DH"/>
    <property type="match status" value="1"/>
</dbReference>
<dbReference type="SMART" id="SM00826">
    <property type="entry name" value="PKS_DH"/>
    <property type="match status" value="1"/>
</dbReference>
<dbReference type="GO" id="GO:0004315">
    <property type="term" value="F:3-oxoacyl-[acyl-carrier-protein] synthase activity"/>
    <property type="evidence" value="ECO:0007669"/>
    <property type="project" value="InterPro"/>
</dbReference>
<evidence type="ECO:0000313" key="15">
    <source>
        <dbReference type="Proteomes" id="UP000070501"/>
    </source>
</evidence>
<dbReference type="InterPro" id="IPR042099">
    <property type="entry name" value="ANL_N_sf"/>
</dbReference>
<dbReference type="Gene3D" id="3.30.559.30">
    <property type="entry name" value="Nonribosomal peptide synthetase, condensation domain"/>
    <property type="match status" value="1"/>
</dbReference>
<dbReference type="InterPro" id="IPR020806">
    <property type="entry name" value="PKS_PP-bd"/>
</dbReference>
<dbReference type="InterPro" id="IPR001227">
    <property type="entry name" value="Ac_transferase_dom_sf"/>
</dbReference>
<dbReference type="Gene3D" id="3.40.47.10">
    <property type="match status" value="1"/>
</dbReference>
<feature type="domain" description="Carrier" evidence="11">
    <location>
        <begin position="3613"/>
        <end position="3694"/>
    </location>
</feature>
<dbReference type="Pfam" id="PF00698">
    <property type="entry name" value="Acyl_transf_1"/>
    <property type="match status" value="1"/>
</dbReference>
<dbReference type="SMART" id="SM00822">
    <property type="entry name" value="PKS_KR"/>
    <property type="match status" value="1"/>
</dbReference>
<dbReference type="InterPro" id="IPR013217">
    <property type="entry name" value="Methyltransf_12"/>
</dbReference>
<dbReference type="OrthoDB" id="329835at2759"/>
<keyword evidence="3" id="KW-0436">Ligase</keyword>
<dbReference type="PROSITE" id="PS00606">
    <property type="entry name" value="KS3_1"/>
    <property type="match status" value="1"/>
</dbReference>
<dbReference type="Pfam" id="PF02801">
    <property type="entry name" value="Ketoacyl-synt_C"/>
    <property type="match status" value="1"/>
</dbReference>
<evidence type="ECO:0000256" key="9">
    <source>
        <dbReference type="PROSITE-ProRule" id="PRU01363"/>
    </source>
</evidence>
<dbReference type="SUPFAM" id="SSF55048">
    <property type="entry name" value="Probable ACP-binding domain of malonyl-CoA ACP transacylase"/>
    <property type="match status" value="1"/>
</dbReference>
<keyword evidence="1" id="KW-0596">Phosphopantetheine</keyword>
<dbReference type="Gene3D" id="3.40.50.12780">
    <property type="entry name" value="N-terminal domain of ligase-like"/>
    <property type="match status" value="1"/>
</dbReference>
<evidence type="ECO:0000256" key="8">
    <source>
        <dbReference type="ARBA" id="ARBA00023268"/>
    </source>
</evidence>
<dbReference type="Pfam" id="PF08659">
    <property type="entry name" value="KR"/>
    <property type="match status" value="1"/>
</dbReference>
<dbReference type="SMART" id="SM00825">
    <property type="entry name" value="PKS_KS"/>
    <property type="match status" value="1"/>
</dbReference>
<dbReference type="Pfam" id="PF08242">
    <property type="entry name" value="Methyltransf_12"/>
    <property type="match status" value="1"/>
</dbReference>
<dbReference type="Pfam" id="PF00550">
    <property type="entry name" value="PP-binding"/>
    <property type="match status" value="1"/>
</dbReference>
<dbReference type="STRING" id="196109.A0A136JCP9"/>
<dbReference type="PROSITE" id="PS00455">
    <property type="entry name" value="AMP_BINDING"/>
    <property type="match status" value="1"/>
</dbReference>
<dbReference type="Gene3D" id="1.10.1200.10">
    <property type="entry name" value="ACP-like"/>
    <property type="match status" value="1"/>
</dbReference>
<evidence type="ECO:0000256" key="7">
    <source>
        <dbReference type="ARBA" id="ARBA00023002"/>
    </source>
</evidence>
<dbReference type="GO" id="GO:0032259">
    <property type="term" value="P:methylation"/>
    <property type="evidence" value="ECO:0007669"/>
    <property type="project" value="UniProtKB-KW"/>
</dbReference>
<keyword evidence="4" id="KW-0489">Methyltransferase</keyword>
<feature type="domain" description="Carrier" evidence="11">
    <location>
        <begin position="2438"/>
        <end position="2517"/>
    </location>
</feature>
<dbReference type="InterPro" id="IPR020845">
    <property type="entry name" value="AMP-binding_CS"/>
</dbReference>
<dbReference type="InterPro" id="IPR020807">
    <property type="entry name" value="PKS_DH"/>
</dbReference>
<dbReference type="InterPro" id="IPR013120">
    <property type="entry name" value="FAR_NAD-bd"/>
</dbReference>
<dbReference type="Gene3D" id="3.40.50.720">
    <property type="entry name" value="NAD(P)-binding Rossmann-like Domain"/>
    <property type="match status" value="2"/>
</dbReference>
<dbReference type="GO" id="GO:0006633">
    <property type="term" value="P:fatty acid biosynthetic process"/>
    <property type="evidence" value="ECO:0007669"/>
    <property type="project" value="InterPro"/>
</dbReference>
<dbReference type="GO" id="GO:0016874">
    <property type="term" value="F:ligase activity"/>
    <property type="evidence" value="ECO:0007669"/>
    <property type="project" value="UniProtKB-KW"/>
</dbReference>
<protein>
    <submittedName>
        <fullName evidence="14">Polyketide synthetase</fullName>
    </submittedName>
</protein>
<keyword evidence="15" id="KW-1185">Reference proteome</keyword>
<evidence type="ECO:0000259" key="13">
    <source>
        <dbReference type="PROSITE" id="PS52019"/>
    </source>
</evidence>
<dbReference type="PROSITE" id="PS50075">
    <property type="entry name" value="CARRIER"/>
    <property type="match status" value="2"/>
</dbReference>
<dbReference type="Pfam" id="PF00668">
    <property type="entry name" value="Condensation"/>
    <property type="match status" value="1"/>
</dbReference>
<dbReference type="Proteomes" id="UP000070501">
    <property type="component" value="Unassembled WGS sequence"/>
</dbReference>
<proteinExistence type="predicted"/>
<dbReference type="GO" id="GO:0031177">
    <property type="term" value="F:phosphopantetheine binding"/>
    <property type="evidence" value="ECO:0007669"/>
    <property type="project" value="InterPro"/>
</dbReference>
<dbReference type="InterPro" id="IPR029063">
    <property type="entry name" value="SAM-dependent_MTases_sf"/>
</dbReference>
<dbReference type="InterPro" id="IPR032821">
    <property type="entry name" value="PKS_assoc"/>
</dbReference>
<gene>
    <name evidence="14" type="ORF">Micbo1qcDRAFT_115608</name>
</gene>
<dbReference type="Pfam" id="PF00109">
    <property type="entry name" value="ketoacyl-synt"/>
    <property type="match status" value="1"/>
</dbReference>
<evidence type="ECO:0000256" key="2">
    <source>
        <dbReference type="ARBA" id="ARBA00022553"/>
    </source>
</evidence>
<dbReference type="Gene3D" id="3.10.129.110">
    <property type="entry name" value="Polyketide synthase dehydratase"/>
    <property type="match status" value="1"/>
</dbReference>
<dbReference type="PROSITE" id="PS52004">
    <property type="entry name" value="KS3_2"/>
    <property type="match status" value="1"/>
</dbReference>
<dbReference type="InterPro" id="IPR050091">
    <property type="entry name" value="PKS_NRPS_Biosynth_Enz"/>
</dbReference>
<dbReference type="InterPro" id="IPR023213">
    <property type="entry name" value="CAT-like_dom_sf"/>
</dbReference>
<evidence type="ECO:0000259" key="11">
    <source>
        <dbReference type="PROSITE" id="PS50075"/>
    </source>
</evidence>
<dbReference type="InterPro" id="IPR049551">
    <property type="entry name" value="PKS_DH_C"/>
</dbReference>
<dbReference type="InterPro" id="IPR001242">
    <property type="entry name" value="Condensation_dom"/>
</dbReference>
<dbReference type="InterPro" id="IPR045851">
    <property type="entry name" value="AMP-bd_C_sf"/>
</dbReference>
<dbReference type="SUPFAM" id="SSF56801">
    <property type="entry name" value="Acetyl-CoA synthetase-like"/>
    <property type="match status" value="1"/>
</dbReference>
<dbReference type="InterPro" id="IPR009081">
    <property type="entry name" value="PP-bd_ACP"/>
</dbReference>
<dbReference type="SMART" id="SM00823">
    <property type="entry name" value="PKS_PP"/>
    <property type="match status" value="2"/>
</dbReference>
<dbReference type="InterPro" id="IPR016035">
    <property type="entry name" value="Acyl_Trfase/lysoPLipase"/>
</dbReference>
<dbReference type="InterPro" id="IPR014031">
    <property type="entry name" value="Ketoacyl_synth_C"/>
</dbReference>
<dbReference type="InterPro" id="IPR016039">
    <property type="entry name" value="Thiolase-like"/>
</dbReference>
<dbReference type="CDD" id="cd00833">
    <property type="entry name" value="PKS"/>
    <property type="match status" value="1"/>
</dbReference>
<dbReference type="CDD" id="cd02440">
    <property type="entry name" value="AdoMet_MTases"/>
    <property type="match status" value="1"/>
</dbReference>
<dbReference type="SMART" id="SM00827">
    <property type="entry name" value="PKS_AT"/>
    <property type="match status" value="1"/>
</dbReference>
<dbReference type="CDD" id="cd05930">
    <property type="entry name" value="A_NRPS"/>
    <property type="match status" value="1"/>
</dbReference>
<dbReference type="SUPFAM" id="SSF47336">
    <property type="entry name" value="ACP-like"/>
    <property type="match status" value="1"/>
</dbReference>
<keyword evidence="6" id="KW-0677">Repeat</keyword>
<feature type="region of interest" description="Disordered" evidence="10">
    <location>
        <begin position="2553"/>
        <end position="2604"/>
    </location>
</feature>
<dbReference type="CDD" id="cd19532">
    <property type="entry name" value="C_PKS-NRPS"/>
    <property type="match status" value="1"/>
</dbReference>
<dbReference type="SUPFAM" id="SSF52151">
    <property type="entry name" value="FabD/lysophospholipase-like"/>
    <property type="match status" value="1"/>
</dbReference>
<dbReference type="InterPro" id="IPR013968">
    <property type="entry name" value="PKS_KR"/>
</dbReference>
<dbReference type="InterPro" id="IPR014030">
    <property type="entry name" value="Ketoacyl_synth_N"/>
</dbReference>
<dbReference type="Pfam" id="PF07993">
    <property type="entry name" value="NAD_binding_4"/>
    <property type="match status" value="1"/>
</dbReference>
<dbReference type="Gene3D" id="3.30.300.30">
    <property type="match status" value="1"/>
</dbReference>
<evidence type="ECO:0000256" key="10">
    <source>
        <dbReference type="SAM" id="MobiDB-lite"/>
    </source>
</evidence>
<name>A0A136JCP9_9PEZI</name>
<dbReference type="EMBL" id="KQ964246">
    <property type="protein sequence ID" value="KXJ94940.1"/>
    <property type="molecule type" value="Genomic_DNA"/>
</dbReference>
<dbReference type="GO" id="GO:0008168">
    <property type="term" value="F:methyltransferase activity"/>
    <property type="evidence" value="ECO:0007669"/>
    <property type="project" value="UniProtKB-KW"/>
</dbReference>
<dbReference type="Gene3D" id="3.30.559.10">
    <property type="entry name" value="Chloramphenicol acetyltransferase-like domain"/>
    <property type="match status" value="1"/>
</dbReference>
<feature type="compositionally biased region" description="Polar residues" evidence="10">
    <location>
        <begin position="2553"/>
        <end position="2567"/>
    </location>
</feature>
<dbReference type="InterPro" id="IPR036736">
    <property type="entry name" value="ACP-like_sf"/>
</dbReference>
<evidence type="ECO:0000256" key="1">
    <source>
        <dbReference type="ARBA" id="ARBA00022450"/>
    </source>
</evidence>
<dbReference type="SUPFAM" id="SSF51735">
    <property type="entry name" value="NAD(P)-binding Rossmann-fold domains"/>
    <property type="match status" value="2"/>
</dbReference>
<dbReference type="InterPro" id="IPR036291">
    <property type="entry name" value="NAD(P)-bd_dom_sf"/>
</dbReference>
<dbReference type="GO" id="GO:0009403">
    <property type="term" value="P:toxin biosynthetic process"/>
    <property type="evidence" value="ECO:0007669"/>
    <property type="project" value="UniProtKB-ARBA"/>
</dbReference>
<dbReference type="PANTHER" id="PTHR43775:SF20">
    <property type="entry name" value="HYBRID PKS-NRPS SYNTHETASE APDA"/>
    <property type="match status" value="1"/>
</dbReference>
<evidence type="ECO:0000256" key="6">
    <source>
        <dbReference type="ARBA" id="ARBA00022737"/>
    </source>
</evidence>
<accession>A0A136JCP9</accession>
<dbReference type="Pfam" id="PF16197">
    <property type="entry name" value="KAsynt_C_assoc"/>
    <property type="match status" value="1"/>
</dbReference>
<dbReference type="InterPro" id="IPR049552">
    <property type="entry name" value="PKS_DH_N"/>
</dbReference>
<dbReference type="InterPro" id="IPR020841">
    <property type="entry name" value="PKS_Beta-ketoAc_synthase_dom"/>
</dbReference>
<dbReference type="Gene3D" id="3.30.70.3290">
    <property type="match status" value="1"/>
</dbReference>
<dbReference type="InParanoid" id="A0A136JCP9"/>
<dbReference type="InterPro" id="IPR006162">
    <property type="entry name" value="Ppantetheine_attach_site"/>
</dbReference>
<dbReference type="InterPro" id="IPR014043">
    <property type="entry name" value="Acyl_transferase_dom"/>
</dbReference>
<dbReference type="PROSITE" id="PS00012">
    <property type="entry name" value="PHOSPHOPANTETHEINE"/>
    <property type="match status" value="1"/>
</dbReference>
<dbReference type="InterPro" id="IPR057326">
    <property type="entry name" value="KR_dom"/>
</dbReference>
<evidence type="ECO:0000256" key="5">
    <source>
        <dbReference type="ARBA" id="ARBA00022679"/>
    </source>
</evidence>
<evidence type="ECO:0000259" key="12">
    <source>
        <dbReference type="PROSITE" id="PS52004"/>
    </source>
</evidence>
<dbReference type="FunFam" id="3.40.47.10:FF:000019">
    <property type="entry name" value="Polyketide synthase type I"/>
    <property type="match status" value="1"/>
</dbReference>
<feature type="active site" description="Proton acceptor; for dehydratase activity" evidence="9">
    <location>
        <position position="1000"/>
    </location>
</feature>
<evidence type="ECO:0000313" key="14">
    <source>
        <dbReference type="EMBL" id="KXJ94940.1"/>
    </source>
</evidence>
<feature type="domain" description="PKS/mFAS DH" evidence="13">
    <location>
        <begin position="967"/>
        <end position="1295"/>
    </location>
</feature>
<dbReference type="GO" id="GO:0016491">
    <property type="term" value="F:oxidoreductase activity"/>
    <property type="evidence" value="ECO:0007669"/>
    <property type="project" value="UniProtKB-KW"/>
</dbReference>
<dbReference type="SUPFAM" id="SSF53901">
    <property type="entry name" value="Thiolase-like"/>
    <property type="match status" value="1"/>
</dbReference>
<keyword evidence="8" id="KW-0511">Multifunctional enzyme</keyword>